<accession>A0A4S4KK30</accession>
<dbReference type="AlphaFoldDB" id="A0A4S4KK30"/>
<evidence type="ECO:0000313" key="2">
    <source>
        <dbReference type="EMBL" id="THG98336.1"/>
    </source>
</evidence>
<keyword evidence="3" id="KW-1185">Reference proteome</keyword>
<dbReference type="Proteomes" id="UP000309038">
    <property type="component" value="Unassembled WGS sequence"/>
</dbReference>
<name>A0A4S4KK30_9APHY</name>
<organism evidence="2 3">
    <name type="scientific">Hermanssonia centrifuga</name>
    <dbReference type="NCBI Taxonomy" id="98765"/>
    <lineage>
        <taxon>Eukaryota</taxon>
        <taxon>Fungi</taxon>
        <taxon>Dikarya</taxon>
        <taxon>Basidiomycota</taxon>
        <taxon>Agaricomycotina</taxon>
        <taxon>Agaricomycetes</taxon>
        <taxon>Polyporales</taxon>
        <taxon>Meruliaceae</taxon>
        <taxon>Hermanssonia</taxon>
    </lineage>
</organism>
<dbReference type="Pfam" id="PF12755">
    <property type="entry name" value="Vac14_Fab1_bd"/>
    <property type="match status" value="1"/>
</dbReference>
<feature type="region of interest" description="Disordered" evidence="1">
    <location>
        <begin position="263"/>
        <end position="293"/>
    </location>
</feature>
<evidence type="ECO:0000256" key="1">
    <source>
        <dbReference type="SAM" id="MobiDB-lite"/>
    </source>
</evidence>
<feature type="region of interest" description="Disordered" evidence="1">
    <location>
        <begin position="230"/>
        <end position="250"/>
    </location>
</feature>
<dbReference type="InterPro" id="IPR016024">
    <property type="entry name" value="ARM-type_fold"/>
</dbReference>
<sequence>MFSNPSNPLQARNGGLIGLAGTAIALGVDVASYMEKFINPLLVCFTDPENRVRYFSAECLYNIAKVSKGEILVYFNEIFDALSKLAADSELSVKNGAELLDRLLKDIVAETASVYVPQFPETEKADREQMKNPQKAFSLAHFIPLLKDRIYVLSPFTRSYLVSWITVLDSVPELELISYLPEFLDGLLKYLSDPTEDVRIATENLLAEFLREIREITMVQRYHEDQLKAKREAESELQTRRGDGDKEKLPDITMTTSERATFIPEHDDLSDDESTTPVDEKEKEVEPDDRERGTWFPGIGVRIDYASIVEILIQQLDDQPERMYFDHIIQLYGY</sequence>
<evidence type="ECO:0000313" key="3">
    <source>
        <dbReference type="Proteomes" id="UP000309038"/>
    </source>
</evidence>
<dbReference type="Gene3D" id="1.25.10.10">
    <property type="entry name" value="Leucine-rich Repeat Variant"/>
    <property type="match status" value="1"/>
</dbReference>
<dbReference type="InterPro" id="IPR011989">
    <property type="entry name" value="ARM-like"/>
</dbReference>
<dbReference type="PANTHER" id="PTHR16023:SF0">
    <property type="entry name" value="PROTEIN VAC14 HOMOLOG"/>
    <property type="match status" value="1"/>
</dbReference>
<dbReference type="GO" id="GO:0000329">
    <property type="term" value="C:fungal-type vacuole membrane"/>
    <property type="evidence" value="ECO:0007669"/>
    <property type="project" value="TreeGrafter"/>
</dbReference>
<gene>
    <name evidence="2" type="ORF">EW026_g3843</name>
</gene>
<dbReference type="GO" id="GO:0010008">
    <property type="term" value="C:endosome membrane"/>
    <property type="evidence" value="ECO:0007669"/>
    <property type="project" value="TreeGrafter"/>
</dbReference>
<protein>
    <submittedName>
        <fullName evidence="2">Uncharacterized protein</fullName>
    </submittedName>
</protein>
<proteinExistence type="predicted"/>
<feature type="compositionally biased region" description="Basic and acidic residues" evidence="1">
    <location>
        <begin position="278"/>
        <end position="293"/>
    </location>
</feature>
<reference evidence="2 3" key="1">
    <citation type="submission" date="2019-02" db="EMBL/GenBank/DDBJ databases">
        <title>Genome sequencing of the rare red list fungi Phlebia centrifuga.</title>
        <authorList>
            <person name="Buettner E."/>
            <person name="Kellner H."/>
        </authorList>
    </citation>
    <scope>NUCLEOTIDE SEQUENCE [LARGE SCALE GENOMIC DNA]</scope>
    <source>
        <strain evidence="2 3">DSM 108282</strain>
    </source>
</reference>
<dbReference type="EMBL" id="SGPJ01000124">
    <property type="protein sequence ID" value="THG98336.1"/>
    <property type="molecule type" value="Genomic_DNA"/>
</dbReference>
<dbReference type="PANTHER" id="PTHR16023">
    <property type="entry name" value="TAX1 BINDING PROTEIN-RELATED"/>
    <property type="match status" value="1"/>
</dbReference>
<dbReference type="GO" id="GO:0070772">
    <property type="term" value="C:PAS complex"/>
    <property type="evidence" value="ECO:0007669"/>
    <property type="project" value="InterPro"/>
</dbReference>
<dbReference type="InterPro" id="IPR026825">
    <property type="entry name" value="Vac14"/>
</dbReference>
<dbReference type="SUPFAM" id="SSF48371">
    <property type="entry name" value="ARM repeat"/>
    <property type="match status" value="1"/>
</dbReference>
<comment type="caution">
    <text evidence="2">The sequence shown here is derived from an EMBL/GenBank/DDBJ whole genome shotgun (WGS) entry which is preliminary data.</text>
</comment>
<dbReference type="GO" id="GO:0006661">
    <property type="term" value="P:phosphatidylinositol biosynthetic process"/>
    <property type="evidence" value="ECO:0007669"/>
    <property type="project" value="InterPro"/>
</dbReference>